<sequence>MSVVKDPQRKKALMHYSQMWKNGKLYNVEVLYDKGANTIMHFKYTKKPLGSLPAIK</sequence>
<dbReference type="EMBL" id="FNQY01000024">
    <property type="protein sequence ID" value="SEA50948.1"/>
    <property type="molecule type" value="Genomic_DNA"/>
</dbReference>
<organism evidence="1 2">
    <name type="scientific">Arachidicoccus rhizosphaerae</name>
    <dbReference type="NCBI Taxonomy" id="551991"/>
    <lineage>
        <taxon>Bacteria</taxon>
        <taxon>Pseudomonadati</taxon>
        <taxon>Bacteroidota</taxon>
        <taxon>Chitinophagia</taxon>
        <taxon>Chitinophagales</taxon>
        <taxon>Chitinophagaceae</taxon>
        <taxon>Arachidicoccus</taxon>
    </lineage>
</organism>
<keyword evidence="2" id="KW-1185">Reference proteome</keyword>
<reference evidence="1 2" key="1">
    <citation type="submission" date="2016-10" db="EMBL/GenBank/DDBJ databases">
        <authorList>
            <person name="de Groot N.N."/>
        </authorList>
    </citation>
    <scope>NUCLEOTIDE SEQUENCE [LARGE SCALE GENOMIC DNA]</scope>
    <source>
        <strain evidence="1 2">Vu-144</strain>
    </source>
</reference>
<gene>
    <name evidence="1" type="ORF">SAMN05192529_1243</name>
</gene>
<proteinExistence type="predicted"/>
<evidence type="ECO:0000313" key="2">
    <source>
        <dbReference type="Proteomes" id="UP000199041"/>
    </source>
</evidence>
<evidence type="ECO:0000313" key="1">
    <source>
        <dbReference type="EMBL" id="SEA50948.1"/>
    </source>
</evidence>
<accession>A0A1H4BS59</accession>
<dbReference type="STRING" id="551991.SAMN05192529_1243"/>
<protein>
    <submittedName>
        <fullName evidence="1">Uncharacterized protein</fullName>
    </submittedName>
</protein>
<dbReference type="Proteomes" id="UP000199041">
    <property type="component" value="Unassembled WGS sequence"/>
</dbReference>
<dbReference type="AlphaFoldDB" id="A0A1H4BS59"/>
<name>A0A1H4BS59_9BACT</name>